<proteinExistence type="predicted"/>
<feature type="non-terminal residue" evidence="2">
    <location>
        <position position="80"/>
    </location>
</feature>
<reference evidence="2" key="1">
    <citation type="submission" date="2021-02" db="EMBL/GenBank/DDBJ databases">
        <authorList>
            <person name="Nowell W R."/>
        </authorList>
    </citation>
    <scope>NUCLEOTIDE SEQUENCE</scope>
</reference>
<sequence>VETEKIKQDVSNGKSNKNNKTKKKNTEQEEFDSKDQTKSSSAKSKKESSDNNRVYGVPNSSTVSEQSKFETISPQPPPRI</sequence>
<dbReference type="Proteomes" id="UP000663873">
    <property type="component" value="Unassembled WGS sequence"/>
</dbReference>
<keyword evidence="3" id="KW-1185">Reference proteome</keyword>
<dbReference type="EMBL" id="CAJOBP010103305">
    <property type="protein sequence ID" value="CAF4982123.1"/>
    <property type="molecule type" value="Genomic_DNA"/>
</dbReference>
<name>A0A821ZFS3_9BILA</name>
<gene>
    <name evidence="2" type="ORF">UJA718_LOCUS49369</name>
</gene>
<evidence type="ECO:0000313" key="2">
    <source>
        <dbReference type="EMBL" id="CAF4982123.1"/>
    </source>
</evidence>
<feature type="non-terminal residue" evidence="2">
    <location>
        <position position="1"/>
    </location>
</feature>
<accession>A0A821ZFS3</accession>
<evidence type="ECO:0000256" key="1">
    <source>
        <dbReference type="SAM" id="MobiDB-lite"/>
    </source>
</evidence>
<evidence type="ECO:0000313" key="3">
    <source>
        <dbReference type="Proteomes" id="UP000663873"/>
    </source>
</evidence>
<protein>
    <submittedName>
        <fullName evidence="2">Uncharacterized protein</fullName>
    </submittedName>
</protein>
<feature type="compositionally biased region" description="Polar residues" evidence="1">
    <location>
        <begin position="58"/>
        <end position="73"/>
    </location>
</feature>
<organism evidence="2 3">
    <name type="scientific">Rotaria socialis</name>
    <dbReference type="NCBI Taxonomy" id="392032"/>
    <lineage>
        <taxon>Eukaryota</taxon>
        <taxon>Metazoa</taxon>
        <taxon>Spiralia</taxon>
        <taxon>Gnathifera</taxon>
        <taxon>Rotifera</taxon>
        <taxon>Eurotatoria</taxon>
        <taxon>Bdelloidea</taxon>
        <taxon>Philodinida</taxon>
        <taxon>Philodinidae</taxon>
        <taxon>Rotaria</taxon>
    </lineage>
</organism>
<comment type="caution">
    <text evidence="2">The sequence shown here is derived from an EMBL/GenBank/DDBJ whole genome shotgun (WGS) entry which is preliminary data.</text>
</comment>
<feature type="region of interest" description="Disordered" evidence="1">
    <location>
        <begin position="1"/>
        <end position="80"/>
    </location>
</feature>
<dbReference type="AlphaFoldDB" id="A0A821ZFS3"/>
<feature type="compositionally biased region" description="Basic and acidic residues" evidence="1">
    <location>
        <begin position="24"/>
        <end position="37"/>
    </location>
</feature>